<evidence type="ECO:0000313" key="2">
    <source>
        <dbReference type="EMBL" id="KZR99361.1"/>
    </source>
</evidence>
<name>A0A164GU69_9CRUS</name>
<protein>
    <submittedName>
        <fullName evidence="2">Uncharacterized protein</fullName>
    </submittedName>
</protein>
<dbReference type="OrthoDB" id="6770542at2759"/>
<feature type="compositionally biased region" description="Acidic residues" evidence="1">
    <location>
        <begin position="30"/>
        <end position="44"/>
    </location>
</feature>
<evidence type="ECO:0000313" key="3">
    <source>
        <dbReference type="Proteomes" id="UP000076858"/>
    </source>
</evidence>
<evidence type="ECO:0000256" key="1">
    <source>
        <dbReference type="SAM" id="MobiDB-lite"/>
    </source>
</evidence>
<reference evidence="2 3" key="1">
    <citation type="submission" date="2016-03" db="EMBL/GenBank/DDBJ databases">
        <title>EvidentialGene: Evidence-directed Construction of Genes on Genomes.</title>
        <authorList>
            <person name="Gilbert D.G."/>
            <person name="Choi J.-H."/>
            <person name="Mockaitis K."/>
            <person name="Colbourne J."/>
            <person name="Pfrender M."/>
        </authorList>
    </citation>
    <scope>NUCLEOTIDE SEQUENCE [LARGE SCALE GENOMIC DNA]</scope>
    <source>
        <strain evidence="2 3">Xinb3</strain>
        <tissue evidence="2">Complete organism</tissue>
    </source>
</reference>
<organism evidence="2 3">
    <name type="scientific">Daphnia magna</name>
    <dbReference type="NCBI Taxonomy" id="35525"/>
    <lineage>
        <taxon>Eukaryota</taxon>
        <taxon>Metazoa</taxon>
        <taxon>Ecdysozoa</taxon>
        <taxon>Arthropoda</taxon>
        <taxon>Crustacea</taxon>
        <taxon>Branchiopoda</taxon>
        <taxon>Diplostraca</taxon>
        <taxon>Cladocera</taxon>
        <taxon>Anomopoda</taxon>
        <taxon>Daphniidae</taxon>
        <taxon>Daphnia</taxon>
    </lineage>
</organism>
<accession>A0A164GU69</accession>
<feature type="region of interest" description="Disordered" evidence="1">
    <location>
        <begin position="24"/>
        <end position="60"/>
    </location>
</feature>
<comment type="caution">
    <text evidence="2">The sequence shown here is derived from an EMBL/GenBank/DDBJ whole genome shotgun (WGS) entry which is preliminary data.</text>
</comment>
<gene>
    <name evidence="2" type="ORF">APZ42_004801</name>
</gene>
<keyword evidence="3" id="KW-1185">Reference proteome</keyword>
<proteinExistence type="predicted"/>
<dbReference type="Proteomes" id="UP000076858">
    <property type="component" value="Unassembled WGS sequence"/>
</dbReference>
<sequence>MTPTKASWFIVACSVLHNIAIDRNQPLDNDWGEDDDEEDNEDPLPIDGAGRSAAVERRLGKEKRDRVARETFGYENF</sequence>
<dbReference type="AlphaFoldDB" id="A0A164GU69"/>
<dbReference type="EMBL" id="LRGB01013865">
    <property type="protein sequence ID" value="KZR99361.1"/>
    <property type="molecule type" value="Genomic_DNA"/>
</dbReference>